<accession>A0A832PN77</accession>
<gene>
    <name evidence="1" type="ORF">GXX24_08180</name>
</gene>
<comment type="caution">
    <text evidence="1">The sequence shown here is derived from an EMBL/GenBank/DDBJ whole genome shotgun (WGS) entry which is preliminary data.</text>
</comment>
<reference evidence="1 2" key="1">
    <citation type="journal article" date="2020" name="Biotechnol. Biofuels">
        <title>New insights from the biogas microbiome by comprehensive genome-resolved metagenomics of nearly 1600 species originating from multiple anaerobic digesters.</title>
        <authorList>
            <person name="Campanaro S."/>
            <person name="Treu L."/>
            <person name="Rodriguez-R L.M."/>
            <person name="Kovalovszki A."/>
            <person name="Ziels R.M."/>
            <person name="Maus I."/>
            <person name="Zhu X."/>
            <person name="Kougias P.G."/>
            <person name="Basile A."/>
            <person name="Luo G."/>
            <person name="Schluter A."/>
            <person name="Konstantinidis K.T."/>
            <person name="Angelidaki I."/>
        </authorList>
    </citation>
    <scope>NUCLEOTIDE SEQUENCE [LARGE SCALE GENOMIC DNA]</scope>
    <source>
        <strain evidence="1">AS04akNAM_125</strain>
    </source>
</reference>
<sequence length="110" mass="11476">MPNVKIYADDSLAAAPVAALRAALPALRDLLCHRFGVGPDACQIALVPVAGLPDQPPVNVELLILPRPDRTPEAVGAVAAAVRDLAARAAGVRVAVRVEQLDPQTYLALK</sequence>
<evidence type="ECO:0000313" key="2">
    <source>
        <dbReference type="Proteomes" id="UP000580830"/>
    </source>
</evidence>
<dbReference type="EMBL" id="DULP01000117">
    <property type="protein sequence ID" value="HHW34100.1"/>
    <property type="molecule type" value="Genomic_DNA"/>
</dbReference>
<evidence type="ECO:0000313" key="1">
    <source>
        <dbReference type="EMBL" id="HHW34100.1"/>
    </source>
</evidence>
<dbReference type="Proteomes" id="UP000580830">
    <property type="component" value="Unassembled WGS sequence"/>
</dbReference>
<dbReference type="AlphaFoldDB" id="A0A832PN77"/>
<protein>
    <recommendedName>
        <fullName evidence="3">5-carboxymethyl-2-hydroxymuconate isomerase</fullName>
    </recommendedName>
</protein>
<organism evidence="1 2">
    <name type="scientific">Paracoccus solventivorans</name>
    <dbReference type="NCBI Taxonomy" id="53463"/>
    <lineage>
        <taxon>Bacteria</taxon>
        <taxon>Pseudomonadati</taxon>
        <taxon>Pseudomonadota</taxon>
        <taxon>Alphaproteobacteria</taxon>
        <taxon>Rhodobacterales</taxon>
        <taxon>Paracoccaceae</taxon>
        <taxon>Paracoccus</taxon>
    </lineage>
</organism>
<name>A0A832PN77_9RHOB</name>
<dbReference type="RefSeq" id="WP_303730160.1">
    <property type="nucleotide sequence ID" value="NZ_DULP01000117.1"/>
</dbReference>
<evidence type="ECO:0008006" key="3">
    <source>
        <dbReference type="Google" id="ProtNLM"/>
    </source>
</evidence>
<proteinExistence type="predicted"/>